<reference evidence="6" key="1">
    <citation type="journal article" date="2019" name="Int. J. Syst. Evol. Microbiol.">
        <title>The Global Catalogue of Microorganisms (GCM) 10K type strain sequencing project: providing services to taxonomists for standard genome sequencing and annotation.</title>
        <authorList>
            <consortium name="The Broad Institute Genomics Platform"/>
            <consortium name="The Broad Institute Genome Sequencing Center for Infectious Disease"/>
            <person name="Wu L."/>
            <person name="Ma J."/>
        </authorList>
    </citation>
    <scope>NUCLEOTIDE SEQUENCE [LARGE SCALE GENOMIC DNA]</scope>
    <source>
        <strain evidence="6">KCTC 23917</strain>
    </source>
</reference>
<dbReference type="Pfam" id="PF13541">
    <property type="entry name" value="ChlI"/>
    <property type="match status" value="1"/>
</dbReference>
<dbReference type="Pfam" id="PF01078">
    <property type="entry name" value="Mg_chelatase"/>
    <property type="match status" value="1"/>
</dbReference>
<keyword evidence="5" id="KW-0378">Hydrolase</keyword>
<feature type="domain" description="MCM C-terminal AAA(+) ATPase" evidence="4">
    <location>
        <begin position="294"/>
        <end position="389"/>
    </location>
</feature>
<dbReference type="GO" id="GO:0008233">
    <property type="term" value="F:peptidase activity"/>
    <property type="evidence" value="ECO:0007669"/>
    <property type="project" value="UniProtKB-KW"/>
</dbReference>
<evidence type="ECO:0000313" key="6">
    <source>
        <dbReference type="Proteomes" id="UP000653343"/>
    </source>
</evidence>
<gene>
    <name evidence="5" type="ORF">GCM10010946_27880</name>
</gene>
<comment type="caution">
    <text evidence="5">The sequence shown here is derived from an EMBL/GenBank/DDBJ whole genome shotgun (WGS) entry which is preliminary data.</text>
</comment>
<evidence type="ECO:0000256" key="3">
    <source>
        <dbReference type="ARBA" id="ARBA00022840"/>
    </source>
</evidence>
<sequence length="506" mass="55026">MSLAVLKTRSLNGMEAPAVTVEVHLANGLPAFTIVGLPETEVKEARDRVRAAIQNARFEFPARRITVNLAPADLPKESGRFDLPIALGILAASGQIPAGDLSGYEFAGELSLSGELRPVRGALAMTYAISRQPSDHLPAFILPAASAPEAALVRDAVILPAASLLDVCAHLAATQPEHKLTPYRAEPTAAVALYPDFRDVKGQSSVKRALEIAAAGNHSVLMSGPPGTGKSMLAARFPGILPDMTDQEALEAASVHSLTGGFHAGLWRQRPYRSPHHTSSAVALVGGGSTPRPGEISLAHQGVLFLDELPEFDRKVLEVLREPLESGRIHISRAARQAEFPARFQLIAAMNPCPCGYHGHPSIVCRCTPDQIHRYQDKISGPLLDRIDLQITVPALSHEDLLKQADGEYSADIRQRVQRAAERQLQRQGKPNQLLSSQELDTHCQPEPAAMKLLQQAMQQFQWSARSCHRVLKLARTIADLADQEQISSRHLAEAIQYRRVLKQNT</sequence>
<dbReference type="NCBIfam" id="TIGR00368">
    <property type="entry name" value="YifB family Mg chelatase-like AAA ATPase"/>
    <property type="match status" value="1"/>
</dbReference>
<dbReference type="Pfam" id="PF13335">
    <property type="entry name" value="Mg_chelatase_C"/>
    <property type="match status" value="1"/>
</dbReference>
<dbReference type="RefSeq" id="WP_189357821.1">
    <property type="nucleotide sequence ID" value="NZ_BMYU01000007.1"/>
</dbReference>
<dbReference type="InterPro" id="IPR001208">
    <property type="entry name" value="MCM_dom"/>
</dbReference>
<dbReference type="InterPro" id="IPR004482">
    <property type="entry name" value="Mg_chelat-rel"/>
</dbReference>
<keyword evidence="2" id="KW-0547">Nucleotide-binding</keyword>
<evidence type="ECO:0000256" key="2">
    <source>
        <dbReference type="ARBA" id="ARBA00022741"/>
    </source>
</evidence>
<dbReference type="InterPro" id="IPR020568">
    <property type="entry name" value="Ribosomal_Su5_D2-typ_SF"/>
</dbReference>
<keyword evidence="6" id="KW-1185">Reference proteome</keyword>
<comment type="similarity">
    <text evidence="1">Belongs to the Mg-chelatase subunits D/I family. ComM subfamily.</text>
</comment>
<evidence type="ECO:0000313" key="5">
    <source>
        <dbReference type="EMBL" id="GGX47793.1"/>
    </source>
</evidence>
<dbReference type="InterPro" id="IPR003593">
    <property type="entry name" value="AAA+_ATPase"/>
</dbReference>
<dbReference type="PANTHER" id="PTHR32039:SF7">
    <property type="entry name" value="COMPETENCE PROTEIN COMM"/>
    <property type="match status" value="1"/>
</dbReference>
<dbReference type="SUPFAM" id="SSF54211">
    <property type="entry name" value="Ribosomal protein S5 domain 2-like"/>
    <property type="match status" value="1"/>
</dbReference>
<dbReference type="PRINTS" id="PR01657">
    <property type="entry name" value="MCMFAMILY"/>
</dbReference>
<dbReference type="InterPro" id="IPR045006">
    <property type="entry name" value="CHLI-like"/>
</dbReference>
<dbReference type="InterPro" id="IPR014721">
    <property type="entry name" value="Ribsml_uS5_D2-typ_fold_subgr"/>
</dbReference>
<dbReference type="PANTHER" id="PTHR32039">
    <property type="entry name" value="MAGNESIUM-CHELATASE SUBUNIT CHLI"/>
    <property type="match status" value="1"/>
</dbReference>
<keyword evidence="3" id="KW-0067">ATP-binding</keyword>
<dbReference type="Proteomes" id="UP000653343">
    <property type="component" value="Unassembled WGS sequence"/>
</dbReference>
<dbReference type="Gene3D" id="3.40.50.300">
    <property type="entry name" value="P-loop containing nucleotide triphosphate hydrolases"/>
    <property type="match status" value="1"/>
</dbReference>
<dbReference type="PROSITE" id="PS50051">
    <property type="entry name" value="MCM_2"/>
    <property type="match status" value="1"/>
</dbReference>
<dbReference type="InterPro" id="IPR025158">
    <property type="entry name" value="Mg_chelat-rel_C"/>
</dbReference>
<keyword evidence="5" id="KW-0645">Protease</keyword>
<protein>
    <submittedName>
        <fullName evidence="5">ATP-dependent protease</fullName>
    </submittedName>
</protein>
<dbReference type="Gene3D" id="3.30.230.10">
    <property type="match status" value="1"/>
</dbReference>
<dbReference type="SMART" id="SM00382">
    <property type="entry name" value="AAA"/>
    <property type="match status" value="1"/>
</dbReference>
<dbReference type="SUPFAM" id="SSF52540">
    <property type="entry name" value="P-loop containing nucleoside triphosphate hydrolases"/>
    <property type="match status" value="1"/>
</dbReference>
<dbReference type="EMBL" id="BMYU01000007">
    <property type="protein sequence ID" value="GGX47793.1"/>
    <property type="molecule type" value="Genomic_DNA"/>
</dbReference>
<accession>A0ABQ2Y248</accession>
<organism evidence="5 6">
    <name type="scientific">Undibacterium squillarum</name>
    <dbReference type="NCBI Taxonomy" id="1131567"/>
    <lineage>
        <taxon>Bacteria</taxon>
        <taxon>Pseudomonadati</taxon>
        <taxon>Pseudomonadota</taxon>
        <taxon>Betaproteobacteria</taxon>
        <taxon>Burkholderiales</taxon>
        <taxon>Oxalobacteraceae</taxon>
        <taxon>Undibacterium</taxon>
    </lineage>
</organism>
<dbReference type="NCBIfam" id="NF007365">
    <property type="entry name" value="PRK09862.1"/>
    <property type="match status" value="1"/>
</dbReference>
<evidence type="ECO:0000256" key="1">
    <source>
        <dbReference type="ARBA" id="ARBA00006354"/>
    </source>
</evidence>
<proteinExistence type="inferred from homology"/>
<name>A0ABQ2Y248_9BURK</name>
<dbReference type="GO" id="GO:0006508">
    <property type="term" value="P:proteolysis"/>
    <property type="evidence" value="ECO:0007669"/>
    <property type="project" value="UniProtKB-KW"/>
</dbReference>
<dbReference type="InterPro" id="IPR027417">
    <property type="entry name" value="P-loop_NTPase"/>
</dbReference>
<dbReference type="InterPro" id="IPR000523">
    <property type="entry name" value="Mg_chelatse_chII-like_cat_dom"/>
</dbReference>
<evidence type="ECO:0000259" key="4">
    <source>
        <dbReference type="PROSITE" id="PS50051"/>
    </source>
</evidence>